<evidence type="ECO:0000256" key="1">
    <source>
        <dbReference type="SAM" id="SignalP"/>
    </source>
</evidence>
<reference evidence="3" key="1">
    <citation type="journal article" date="2019" name="Int. J. Syst. Evol. Microbiol.">
        <title>The Global Catalogue of Microorganisms (GCM) 10K type strain sequencing project: providing services to taxonomists for standard genome sequencing and annotation.</title>
        <authorList>
            <consortium name="The Broad Institute Genomics Platform"/>
            <consortium name="The Broad Institute Genome Sequencing Center for Infectious Disease"/>
            <person name="Wu L."/>
            <person name="Ma J."/>
        </authorList>
    </citation>
    <scope>NUCLEOTIDE SEQUENCE [LARGE SCALE GENOMIC DNA]</scope>
    <source>
        <strain evidence="3">CCM 8905</strain>
    </source>
</reference>
<proteinExistence type="predicted"/>
<evidence type="ECO:0000313" key="3">
    <source>
        <dbReference type="Proteomes" id="UP001596254"/>
    </source>
</evidence>
<dbReference type="Proteomes" id="UP001596254">
    <property type="component" value="Unassembled WGS sequence"/>
</dbReference>
<accession>A0ABW1SQ55</accession>
<comment type="caution">
    <text evidence="2">The sequence shown here is derived from an EMBL/GenBank/DDBJ whole genome shotgun (WGS) entry which is preliminary data.</text>
</comment>
<evidence type="ECO:0008006" key="4">
    <source>
        <dbReference type="Google" id="ProtNLM"/>
    </source>
</evidence>
<keyword evidence="1" id="KW-0732">Signal</keyword>
<protein>
    <recommendedName>
        <fullName evidence="4">DUF5640 domain-containing protein</fullName>
    </recommendedName>
</protein>
<name>A0ABW1SQ55_9LACO</name>
<keyword evidence="3" id="KW-1185">Reference proteome</keyword>
<organism evidence="2 3">
    <name type="scientific">Levilactobacillus tongjiangensis</name>
    <dbReference type="NCBI Taxonomy" id="2486023"/>
    <lineage>
        <taxon>Bacteria</taxon>
        <taxon>Bacillati</taxon>
        <taxon>Bacillota</taxon>
        <taxon>Bacilli</taxon>
        <taxon>Lactobacillales</taxon>
        <taxon>Lactobacillaceae</taxon>
        <taxon>Levilactobacillus</taxon>
    </lineage>
</organism>
<dbReference type="EMBL" id="JBHSSK010000010">
    <property type="protein sequence ID" value="MFC6206649.1"/>
    <property type="molecule type" value="Genomic_DNA"/>
</dbReference>
<evidence type="ECO:0000313" key="2">
    <source>
        <dbReference type="EMBL" id="MFC6206649.1"/>
    </source>
</evidence>
<gene>
    <name evidence="2" type="ORF">ACFP1G_04035</name>
</gene>
<sequence length="184" mass="20804">MKAKQKMIMSAALLVGLTVGGVTVSTSTTASASSGFPTWPKVHKVPSALKGNWYAYNKKAKKYQHVKISKSTYQFSADKVGKLEYYGFPYLHKGFKQTQVFKIKGNYEKTFSMSKMKNGWTSFVTARYLTASDYKVKTMKFNGKKQKVLLQYTKVPTSSKTALVYSHHKTHVRKTIKVKPSSIY</sequence>
<feature type="signal peptide" evidence="1">
    <location>
        <begin position="1"/>
        <end position="32"/>
    </location>
</feature>
<feature type="chain" id="PRO_5046950686" description="DUF5640 domain-containing protein" evidence="1">
    <location>
        <begin position="33"/>
        <end position="184"/>
    </location>
</feature>
<dbReference type="RefSeq" id="WP_125694136.1">
    <property type="nucleotide sequence ID" value="NZ_JBHSSK010000010.1"/>
</dbReference>